<accession>A0A173M969</accession>
<dbReference type="OrthoDB" id="680860at2"/>
<keyword evidence="2" id="KW-1185">Reference proteome</keyword>
<organism evidence="1 2">
    <name type="scientific">Filimonas lacunae</name>
    <dbReference type="NCBI Taxonomy" id="477680"/>
    <lineage>
        <taxon>Bacteria</taxon>
        <taxon>Pseudomonadati</taxon>
        <taxon>Bacteroidota</taxon>
        <taxon>Chitinophagia</taxon>
        <taxon>Chitinophagales</taxon>
        <taxon>Chitinophagaceae</taxon>
        <taxon>Filimonas</taxon>
    </lineage>
</organism>
<evidence type="ECO:0000313" key="2">
    <source>
        <dbReference type="Proteomes" id="UP000186917"/>
    </source>
</evidence>
<evidence type="ECO:0000313" key="1">
    <source>
        <dbReference type="EMBL" id="SIT15592.1"/>
    </source>
</evidence>
<dbReference type="RefSeq" id="WP_076379526.1">
    <property type="nucleotide sequence ID" value="NZ_AP017422.1"/>
</dbReference>
<proteinExistence type="predicted"/>
<dbReference type="AlphaFoldDB" id="A0A173M969"/>
<reference evidence="2" key="1">
    <citation type="submission" date="2017-01" db="EMBL/GenBank/DDBJ databases">
        <authorList>
            <person name="Varghese N."/>
            <person name="Submissions S."/>
        </authorList>
    </citation>
    <scope>NUCLEOTIDE SEQUENCE [LARGE SCALE GENOMIC DNA]</scope>
    <source>
        <strain evidence="2">DSM 21054</strain>
    </source>
</reference>
<protein>
    <submittedName>
        <fullName evidence="1">Uncharacterized protein</fullName>
    </submittedName>
</protein>
<dbReference type="KEGG" id="fln:FLA_0066"/>
<sequence>METHEIEKGKNIVVVGELPFFYDPADAAVQELLKYSQQVGTGDTTVEVKLLAGAKGKKKKPK</sequence>
<dbReference type="EMBL" id="FTOR01000004">
    <property type="protein sequence ID" value="SIT15592.1"/>
    <property type="molecule type" value="Genomic_DNA"/>
</dbReference>
<gene>
    <name evidence="1" type="ORF">SAMN05421788_104177</name>
</gene>
<name>A0A173M969_9BACT</name>
<dbReference type="STRING" id="477680.SAMN05421788_104177"/>
<dbReference type="Proteomes" id="UP000186917">
    <property type="component" value="Unassembled WGS sequence"/>
</dbReference>